<accession>A0A1Y0L5K9</accession>
<dbReference type="PANTHER" id="PTHR39431">
    <property type="entry name" value="FRPA/C-RELATED PROTEIN"/>
    <property type="match status" value="1"/>
</dbReference>
<dbReference type="GO" id="GO:0016020">
    <property type="term" value="C:membrane"/>
    <property type="evidence" value="ECO:0007669"/>
    <property type="project" value="UniProtKB-SubCell"/>
</dbReference>
<dbReference type="GO" id="GO:0005576">
    <property type="term" value="C:extracellular region"/>
    <property type="evidence" value="ECO:0007669"/>
    <property type="project" value="InterPro"/>
</dbReference>
<dbReference type="AlphaFoldDB" id="A0A1Y0L5K9"/>
<keyword evidence="7" id="KW-1133">Transmembrane helix</keyword>
<dbReference type="Proteomes" id="UP000195729">
    <property type="component" value="Chromosome"/>
</dbReference>
<keyword evidence="5" id="KW-0843">Virulence</keyword>
<keyword evidence="6 7" id="KW-0472">Membrane</keyword>
<dbReference type="EMBL" id="CP015581">
    <property type="protein sequence ID" value="ARU97354.1"/>
    <property type="molecule type" value="Genomic_DNA"/>
</dbReference>
<feature type="transmembrane region" description="Helical" evidence="7">
    <location>
        <begin position="132"/>
        <end position="154"/>
    </location>
</feature>
<name>A0A1Y0L5K9_TATCI</name>
<comment type="subcellular location">
    <subcellularLocation>
        <location evidence="1">Membrane</location>
    </subcellularLocation>
</comment>
<dbReference type="Gene3D" id="2.150.10.10">
    <property type="entry name" value="Serralysin-like metalloprotease, C-terminal"/>
    <property type="match status" value="2"/>
</dbReference>
<evidence type="ECO:0000256" key="5">
    <source>
        <dbReference type="ARBA" id="ARBA00023026"/>
    </source>
</evidence>
<evidence type="ECO:0000256" key="2">
    <source>
        <dbReference type="ARBA" id="ARBA00022656"/>
    </source>
</evidence>
<evidence type="ECO:0000256" key="4">
    <source>
        <dbReference type="ARBA" id="ARBA00022837"/>
    </source>
</evidence>
<dbReference type="SUPFAM" id="SSF51120">
    <property type="entry name" value="beta-Roll"/>
    <property type="match status" value="2"/>
</dbReference>
<protein>
    <recommendedName>
        <fullName evidence="12">Haemolysin-type calcium binding-related domain-containing protein</fullName>
    </recommendedName>
</protein>
<organism evidence="8 11">
    <name type="scientific">Tatumella citrea</name>
    <name type="common">Pantoea citrea</name>
    <dbReference type="NCBI Taxonomy" id="53336"/>
    <lineage>
        <taxon>Bacteria</taxon>
        <taxon>Pseudomonadati</taxon>
        <taxon>Pseudomonadota</taxon>
        <taxon>Gammaproteobacteria</taxon>
        <taxon>Enterobacterales</taxon>
        <taxon>Erwiniaceae</taxon>
        <taxon>Tatumella</taxon>
    </lineage>
</organism>
<keyword evidence="2" id="KW-0800">Toxin</keyword>
<dbReference type="PANTHER" id="PTHR39431:SF1">
    <property type="entry name" value="FRPA_C-RELATED PROTEIN"/>
    <property type="match status" value="1"/>
</dbReference>
<dbReference type="InterPro" id="IPR011049">
    <property type="entry name" value="Serralysin-like_metalloprot_C"/>
</dbReference>
<evidence type="ECO:0000313" key="9">
    <source>
        <dbReference type="EMBL" id="ARU97354.1"/>
    </source>
</evidence>
<keyword evidence="3" id="KW-0677">Repeat</keyword>
<keyword evidence="7" id="KW-0812">Transmembrane</keyword>
<gene>
    <name evidence="8" type="ORF">A7K98_05650</name>
    <name evidence="9" type="ORF">A7K99_05650</name>
</gene>
<dbReference type="PRINTS" id="PR00313">
    <property type="entry name" value="CABNDNGRPT"/>
</dbReference>
<evidence type="ECO:0000313" key="8">
    <source>
        <dbReference type="EMBL" id="ARU93316.1"/>
    </source>
</evidence>
<evidence type="ECO:0008006" key="12">
    <source>
        <dbReference type="Google" id="ProtNLM"/>
    </source>
</evidence>
<feature type="transmembrane region" description="Helical" evidence="7">
    <location>
        <begin position="105"/>
        <end position="126"/>
    </location>
</feature>
<feature type="transmembrane region" description="Helical" evidence="7">
    <location>
        <begin position="71"/>
        <end position="93"/>
    </location>
</feature>
<evidence type="ECO:0000256" key="1">
    <source>
        <dbReference type="ARBA" id="ARBA00004370"/>
    </source>
</evidence>
<keyword evidence="4" id="KW-0106">Calcium</keyword>
<evidence type="ECO:0000256" key="3">
    <source>
        <dbReference type="ARBA" id="ARBA00022737"/>
    </source>
</evidence>
<evidence type="ECO:0000313" key="10">
    <source>
        <dbReference type="Proteomes" id="UP000195729"/>
    </source>
</evidence>
<dbReference type="GO" id="GO:0005509">
    <property type="term" value="F:calcium ion binding"/>
    <property type="evidence" value="ECO:0007669"/>
    <property type="project" value="InterPro"/>
</dbReference>
<evidence type="ECO:0000313" key="11">
    <source>
        <dbReference type="Proteomes" id="UP000195814"/>
    </source>
</evidence>
<reference evidence="10 11" key="1">
    <citation type="submission" date="2016-05" db="EMBL/GenBank/DDBJ databases">
        <title>Complete genome sequence of two 2,5-diketo-D-glunonic acid producing strain Tatumella citrea.</title>
        <authorList>
            <person name="Duan C."/>
            <person name="Yang J."/>
            <person name="Yang S."/>
        </authorList>
    </citation>
    <scope>NUCLEOTIDE SEQUENCE [LARGE SCALE GENOMIC DNA]</scope>
    <source>
        <strain evidence="9 10">ATCC 39140</strain>
        <strain evidence="8 11">DSM 13699</strain>
    </source>
</reference>
<dbReference type="GO" id="GO:0090729">
    <property type="term" value="F:toxin activity"/>
    <property type="evidence" value="ECO:0007669"/>
    <property type="project" value="UniProtKB-KW"/>
</dbReference>
<dbReference type="InterPro" id="IPR001343">
    <property type="entry name" value="Hemolysn_Ca-bd"/>
</dbReference>
<proteinExistence type="predicted"/>
<dbReference type="Proteomes" id="UP000195814">
    <property type="component" value="Chromosome"/>
</dbReference>
<sequence length="953" mass="102257">MGNKTIEAGLGNLLSFISWNTNIAPTIKNIAEANENNSYFKATVSSLQTAGSALETVGKSFPLMNIAGKNIPVAAVALSAAGLLTDFSSMARAYESTGKINTSDIYSALGNVASVASAIALAAAAGAASAPVALGAAGGLTVLAAVLSIASMAAKGSIDPGKYMDNIRDALKPLSDALGDAYDNAIENLSDMVDSAANAFDALTDYMNDAMESLANFARSLFEDPARDAANNAADQAAAAAEDAANQASPLIVDLDGDGVETAESPVYFDHDGNGYAQLSGWVGRDDGLLVLDRNGNHIIDDGSELFGNNTVSSSGETANNGFLALADYDSNGDGMISSKDDIFTRLQIWQDRNGNGVTDEGELFSLEQAGIAAIQLNWSNSKVTDEYGNEFRQQGQYIKTDGSLAEIVDVWFRETRSNTLDKHKVAVSDDIASLPDITATGNVSNLHQLIARGDHVLRDLVEQFIQQPDQQLRFQLTDKIMRQMSGAINYTEDSRGAFISGQKLFALEAFLGSEFRQNGHPAPLSNAAQRLESAYDILLNNIYAQLTVQTHLAPLIEQVNWQIENQQIVADTSTLIRTLREGINQSDLAARDQLVDLLFVVQHLDSDFTRQLTEQLSMLSNAEGDAFERILDIFMPELSAHQVIGNFGDDTLSAGEIASVMYGLDGNDTLTGSKFTDTLYGNKGDDYLNGSYGNDLYIYTRGDGHDTIMESSFEGTDDRLWLKDITASQVTVSRDGADILLTIAESSAGAADGGSVRLVDQAASGKFQTGVEWLEFADGTRWNQQQLREQMFATAITPGDDRITGSNMDDRLQGGHGDDYLNGSYGNDLYIYARGDGHDTIMESSFEGTDDRLWLKDITASQVTVSRDGADMLLTIAESSAGAADGGSVRLVDQAESGKFQTGVEWVDFANGLSWNTSMLSESSVPEDCSFFTTPPEITQGYEAMYLSHDLI</sequence>
<keyword evidence="10" id="KW-1185">Reference proteome</keyword>
<dbReference type="PRINTS" id="PR01488">
    <property type="entry name" value="RTXTOXINA"/>
</dbReference>
<dbReference type="Pfam" id="PF00353">
    <property type="entry name" value="HemolysinCabind"/>
    <property type="match status" value="2"/>
</dbReference>
<evidence type="ECO:0000256" key="6">
    <source>
        <dbReference type="ARBA" id="ARBA00023136"/>
    </source>
</evidence>
<dbReference type="EMBL" id="CP015579">
    <property type="protein sequence ID" value="ARU93316.1"/>
    <property type="molecule type" value="Genomic_DNA"/>
</dbReference>
<evidence type="ECO:0000256" key="7">
    <source>
        <dbReference type="SAM" id="Phobius"/>
    </source>
</evidence>
<dbReference type="InterPro" id="IPR003995">
    <property type="entry name" value="RTX_toxin_determinant-A"/>
</dbReference>
<dbReference type="KEGG" id="tci:A7K98_05650"/>